<dbReference type="SUPFAM" id="SSF52540">
    <property type="entry name" value="P-loop containing nucleoside triphosphate hydrolases"/>
    <property type="match status" value="1"/>
</dbReference>
<feature type="region of interest" description="Disordered" evidence="10">
    <location>
        <begin position="1"/>
        <end position="42"/>
    </location>
</feature>
<dbReference type="GO" id="GO:0016787">
    <property type="term" value="F:hydrolase activity"/>
    <property type="evidence" value="ECO:0007669"/>
    <property type="project" value="UniProtKB-KW"/>
</dbReference>
<feature type="domain" description="Helicase ATP-binding" evidence="11">
    <location>
        <begin position="77"/>
        <end position="250"/>
    </location>
</feature>
<protein>
    <recommendedName>
        <fullName evidence="2">RNA helicase</fullName>
        <ecNumber evidence="2">3.6.4.13</ecNumber>
    </recommendedName>
</protein>
<dbReference type="EC" id="3.6.4.13" evidence="2"/>
<dbReference type="InterPro" id="IPR014014">
    <property type="entry name" value="RNA_helicase_DEAD_Q_motif"/>
</dbReference>
<evidence type="ECO:0000259" key="12">
    <source>
        <dbReference type="PROSITE" id="PS51194"/>
    </source>
</evidence>
<dbReference type="CDD" id="cd18787">
    <property type="entry name" value="SF2_C_DEAD"/>
    <property type="match status" value="1"/>
</dbReference>
<dbReference type="AlphaFoldDB" id="A0AAW1RTW8"/>
<feature type="region of interest" description="Disordered" evidence="10">
    <location>
        <begin position="584"/>
        <end position="627"/>
    </location>
</feature>
<dbReference type="SMART" id="SM01123">
    <property type="entry name" value="DBP10CT"/>
    <property type="match status" value="1"/>
</dbReference>
<evidence type="ECO:0000256" key="7">
    <source>
        <dbReference type="ARBA" id="ARBA00022884"/>
    </source>
</evidence>
<dbReference type="Pfam" id="PF00271">
    <property type="entry name" value="Helicase_C"/>
    <property type="match status" value="1"/>
</dbReference>
<evidence type="ECO:0000256" key="3">
    <source>
        <dbReference type="ARBA" id="ARBA00022741"/>
    </source>
</evidence>
<feature type="domain" description="DEAD-box RNA helicase Q" evidence="13">
    <location>
        <begin position="46"/>
        <end position="74"/>
    </location>
</feature>
<evidence type="ECO:0000259" key="13">
    <source>
        <dbReference type="PROSITE" id="PS51195"/>
    </source>
</evidence>
<reference evidence="14 15" key="1">
    <citation type="journal article" date="2024" name="Nat. Commun.">
        <title>Phylogenomics reveals the evolutionary origins of lichenization in chlorophyte algae.</title>
        <authorList>
            <person name="Puginier C."/>
            <person name="Libourel C."/>
            <person name="Otte J."/>
            <person name="Skaloud P."/>
            <person name="Haon M."/>
            <person name="Grisel S."/>
            <person name="Petersen M."/>
            <person name="Berrin J.G."/>
            <person name="Delaux P.M."/>
            <person name="Dal Grande F."/>
            <person name="Keller J."/>
        </authorList>
    </citation>
    <scope>NUCLEOTIDE SEQUENCE [LARGE SCALE GENOMIC DNA]</scope>
    <source>
        <strain evidence="14 15">SAG 245.80</strain>
    </source>
</reference>
<keyword evidence="5" id="KW-0347">Helicase</keyword>
<feature type="domain" description="Helicase C-terminal" evidence="12">
    <location>
        <begin position="277"/>
        <end position="423"/>
    </location>
</feature>
<dbReference type="InterPro" id="IPR012541">
    <property type="entry name" value="DBP10_C"/>
</dbReference>
<evidence type="ECO:0000259" key="11">
    <source>
        <dbReference type="PROSITE" id="PS51192"/>
    </source>
</evidence>
<feature type="compositionally biased region" description="Basic and acidic residues" evidence="10">
    <location>
        <begin position="771"/>
        <end position="784"/>
    </location>
</feature>
<feature type="short sequence motif" description="Q motif" evidence="9">
    <location>
        <begin position="46"/>
        <end position="74"/>
    </location>
</feature>
<dbReference type="GO" id="GO:0005524">
    <property type="term" value="F:ATP binding"/>
    <property type="evidence" value="ECO:0007669"/>
    <property type="project" value="UniProtKB-KW"/>
</dbReference>
<dbReference type="InterPro" id="IPR000629">
    <property type="entry name" value="RNA-helicase_DEAD-box_CS"/>
</dbReference>
<dbReference type="InterPro" id="IPR014001">
    <property type="entry name" value="Helicase_ATP-bd"/>
</dbReference>
<evidence type="ECO:0000313" key="15">
    <source>
        <dbReference type="Proteomes" id="UP001445335"/>
    </source>
</evidence>
<dbReference type="GO" id="GO:0003724">
    <property type="term" value="F:RNA helicase activity"/>
    <property type="evidence" value="ECO:0007669"/>
    <property type="project" value="UniProtKB-EC"/>
</dbReference>
<dbReference type="Proteomes" id="UP001445335">
    <property type="component" value="Unassembled WGS sequence"/>
</dbReference>
<dbReference type="PANTHER" id="PTHR47959">
    <property type="entry name" value="ATP-DEPENDENT RNA HELICASE RHLE-RELATED"/>
    <property type="match status" value="1"/>
</dbReference>
<dbReference type="EMBL" id="JALJOU010000023">
    <property type="protein sequence ID" value="KAK9837129.1"/>
    <property type="molecule type" value="Genomic_DNA"/>
</dbReference>
<dbReference type="Gene3D" id="3.40.50.300">
    <property type="entry name" value="P-loop containing nucleotide triphosphate hydrolases"/>
    <property type="match status" value="2"/>
</dbReference>
<dbReference type="Pfam" id="PF00270">
    <property type="entry name" value="DEAD"/>
    <property type="match status" value="1"/>
</dbReference>
<evidence type="ECO:0000256" key="1">
    <source>
        <dbReference type="ARBA" id="ARBA00010379"/>
    </source>
</evidence>
<evidence type="ECO:0000256" key="8">
    <source>
        <dbReference type="ARBA" id="ARBA00047984"/>
    </source>
</evidence>
<feature type="compositionally biased region" description="Basic and acidic residues" evidence="10">
    <location>
        <begin position="597"/>
        <end position="611"/>
    </location>
</feature>
<evidence type="ECO:0000256" key="2">
    <source>
        <dbReference type="ARBA" id="ARBA00012552"/>
    </source>
</evidence>
<dbReference type="InterPro" id="IPR050079">
    <property type="entry name" value="DEAD_box_RNA_helicase"/>
</dbReference>
<feature type="region of interest" description="Disordered" evidence="10">
    <location>
        <begin position="771"/>
        <end position="824"/>
    </location>
</feature>
<evidence type="ECO:0000256" key="4">
    <source>
        <dbReference type="ARBA" id="ARBA00022801"/>
    </source>
</evidence>
<keyword evidence="15" id="KW-1185">Reference proteome</keyword>
<gene>
    <name evidence="14" type="ORF">WJX81_004948</name>
</gene>
<evidence type="ECO:0000313" key="14">
    <source>
        <dbReference type="EMBL" id="KAK9837129.1"/>
    </source>
</evidence>
<comment type="similarity">
    <text evidence="1">Belongs to the DEAD box helicase family. DDX54/DBP10 subfamily.</text>
</comment>
<dbReference type="InterPro" id="IPR027417">
    <property type="entry name" value="P-loop_NTPase"/>
</dbReference>
<dbReference type="PANTHER" id="PTHR47959:SF8">
    <property type="entry name" value="RNA HELICASE"/>
    <property type="match status" value="1"/>
</dbReference>
<dbReference type="PROSITE" id="PS00039">
    <property type="entry name" value="DEAD_ATP_HELICASE"/>
    <property type="match status" value="1"/>
</dbReference>
<organism evidence="14 15">
    <name type="scientific">Elliptochloris bilobata</name>
    <dbReference type="NCBI Taxonomy" id="381761"/>
    <lineage>
        <taxon>Eukaryota</taxon>
        <taxon>Viridiplantae</taxon>
        <taxon>Chlorophyta</taxon>
        <taxon>core chlorophytes</taxon>
        <taxon>Trebouxiophyceae</taxon>
        <taxon>Trebouxiophyceae incertae sedis</taxon>
        <taxon>Elliptochloris clade</taxon>
        <taxon>Elliptochloris</taxon>
    </lineage>
</organism>
<keyword evidence="4" id="KW-0378">Hydrolase</keyword>
<dbReference type="SMART" id="SM00487">
    <property type="entry name" value="DEXDc"/>
    <property type="match status" value="1"/>
</dbReference>
<name>A0AAW1RTW8_9CHLO</name>
<dbReference type="Pfam" id="PF08147">
    <property type="entry name" value="DBP10CT"/>
    <property type="match status" value="1"/>
</dbReference>
<dbReference type="GO" id="GO:0003723">
    <property type="term" value="F:RNA binding"/>
    <property type="evidence" value="ECO:0007669"/>
    <property type="project" value="UniProtKB-KW"/>
</dbReference>
<evidence type="ECO:0000256" key="10">
    <source>
        <dbReference type="SAM" id="MobiDB-lite"/>
    </source>
</evidence>
<evidence type="ECO:0000256" key="6">
    <source>
        <dbReference type="ARBA" id="ARBA00022840"/>
    </source>
</evidence>
<keyword evidence="3" id="KW-0547">Nucleotide-binding</keyword>
<comment type="caution">
    <text evidence="14">The sequence shown here is derived from an EMBL/GenBank/DDBJ whole genome shotgun (WGS) entry which is preliminary data.</text>
</comment>
<dbReference type="PROSITE" id="PS51192">
    <property type="entry name" value="HELICASE_ATP_BIND_1"/>
    <property type="match status" value="1"/>
</dbReference>
<keyword evidence="6" id="KW-0067">ATP-binding</keyword>
<proteinExistence type="inferred from homology"/>
<dbReference type="PROSITE" id="PS51195">
    <property type="entry name" value="Q_MOTIF"/>
    <property type="match status" value="1"/>
</dbReference>
<dbReference type="PROSITE" id="PS51194">
    <property type="entry name" value="HELICASE_CTER"/>
    <property type="match status" value="1"/>
</dbReference>
<dbReference type="GO" id="GO:0005829">
    <property type="term" value="C:cytosol"/>
    <property type="evidence" value="ECO:0007669"/>
    <property type="project" value="TreeGrafter"/>
</dbReference>
<comment type="catalytic activity">
    <reaction evidence="8">
        <text>ATP + H2O = ADP + phosphate + H(+)</text>
        <dbReference type="Rhea" id="RHEA:13065"/>
        <dbReference type="ChEBI" id="CHEBI:15377"/>
        <dbReference type="ChEBI" id="CHEBI:15378"/>
        <dbReference type="ChEBI" id="CHEBI:30616"/>
        <dbReference type="ChEBI" id="CHEBI:43474"/>
        <dbReference type="ChEBI" id="CHEBI:456216"/>
        <dbReference type="EC" id="3.6.4.13"/>
    </reaction>
</comment>
<evidence type="ECO:0000256" key="5">
    <source>
        <dbReference type="ARBA" id="ARBA00022806"/>
    </source>
</evidence>
<dbReference type="SMART" id="SM00490">
    <property type="entry name" value="HELICc"/>
    <property type="match status" value="1"/>
</dbReference>
<dbReference type="GO" id="GO:0005730">
    <property type="term" value="C:nucleolus"/>
    <property type="evidence" value="ECO:0007669"/>
    <property type="project" value="UniProtKB-SubCell"/>
</dbReference>
<sequence>MEADQPDGAGAPAVEQTVDFGWEDDAPVSGRRLKKEREQKRKLKPGSFETMGLSPEILRGIKRKGYRLPTPIQRRALPLALSGQDVVGMARTGSGKTAAFVVPLLERLRAHSVRAGARAVVLAPTRELALQTHKVVKELGRYTDLRTAVLVGGDSMEAQFAELAANPDIIVATPGRLLHLLTEVEGLSLRTVQYCVFDEADRLFEMGFAEQIRSVLAQMGEGRQTLLFSATLPAALAEFARAGLKDPAFVRLDADTKLSPDLRLCFATLRHEDKDAALLWLLREVVAPGAPTLVFAATRHHVEYLHTLLGLEGLQTACVYGQMDQAARRIHIGKFRAGKVSVLVVTDVAARGLDIPLLDNVINYDFPGKPKLFVHRAGRAARAGRSGTAYSLLTREELPYLLDLHLFLSRPVHAASEQLLHAAAAAAAAADGGASVYGAFPQAALEGAVERVAALVATSPELQALRRSCANAWGLYRRTRPGAAAESVVRARALPRGGPHPLLAAALPASAASLDTQGELAGIAAKLRAYRPSATVLEAEVAPARTGDGGTGAAGRGGPQMFLEVMRLKRSTHDGTIQATKRETSNMAAAKAAGVDKGGDADALEERRRSAADAAAAGDGPGTSGRFRDGDYFVPAVRADRHQEEGFSVRGGADSAIAGAVLDLMADDEAGMASQQRRFHWDKRKRQYVQLQPGEKLKAGKRMRVESGALVAGKAHPSGMYQRWSRATQLRVAAPGDMEDPSAKQPANLADRFLKGGRGWKNLTKIEKVNAEAPRELKSPDQVRKERRQKAKMLERQSGRGRASSEGGGPDEATLRCLTEAVKT</sequence>
<dbReference type="InterPro" id="IPR001650">
    <property type="entry name" value="Helicase_C-like"/>
</dbReference>
<keyword evidence="7" id="KW-0694">RNA-binding</keyword>
<evidence type="ECO:0000256" key="9">
    <source>
        <dbReference type="PROSITE-ProRule" id="PRU00552"/>
    </source>
</evidence>
<accession>A0AAW1RTW8</accession>
<dbReference type="InterPro" id="IPR011545">
    <property type="entry name" value="DEAD/DEAH_box_helicase_dom"/>
</dbReference>